<dbReference type="EMBL" id="VDCV01000010">
    <property type="protein sequence ID" value="KAB5537881.1"/>
    <property type="molecule type" value="Genomic_DNA"/>
</dbReference>
<dbReference type="AlphaFoldDB" id="A0A5N5L6Y7"/>
<feature type="region of interest" description="Disordered" evidence="1">
    <location>
        <begin position="58"/>
        <end position="86"/>
    </location>
</feature>
<organism evidence="3 4">
    <name type="scientific">Salix brachista</name>
    <dbReference type="NCBI Taxonomy" id="2182728"/>
    <lineage>
        <taxon>Eukaryota</taxon>
        <taxon>Viridiplantae</taxon>
        <taxon>Streptophyta</taxon>
        <taxon>Embryophyta</taxon>
        <taxon>Tracheophyta</taxon>
        <taxon>Spermatophyta</taxon>
        <taxon>Magnoliopsida</taxon>
        <taxon>eudicotyledons</taxon>
        <taxon>Gunneridae</taxon>
        <taxon>Pentapetalae</taxon>
        <taxon>rosids</taxon>
        <taxon>fabids</taxon>
        <taxon>Malpighiales</taxon>
        <taxon>Salicaceae</taxon>
        <taxon>Saliceae</taxon>
        <taxon>Salix</taxon>
    </lineage>
</organism>
<evidence type="ECO:0000256" key="2">
    <source>
        <dbReference type="SAM" id="SignalP"/>
    </source>
</evidence>
<evidence type="ECO:0000256" key="1">
    <source>
        <dbReference type="SAM" id="MobiDB-lite"/>
    </source>
</evidence>
<name>A0A5N5L6Y7_9ROSI</name>
<comment type="caution">
    <text evidence="3">The sequence shown here is derived from an EMBL/GenBank/DDBJ whole genome shotgun (WGS) entry which is preliminary data.</text>
</comment>
<reference evidence="4" key="1">
    <citation type="journal article" date="2019" name="Gigascience">
        <title>De novo genome assembly of the endangered Acer yangbiense, a plant species with extremely small populations endemic to Yunnan Province, China.</title>
        <authorList>
            <person name="Yang J."/>
            <person name="Wariss H.M."/>
            <person name="Tao L."/>
            <person name="Zhang R."/>
            <person name="Yun Q."/>
            <person name="Hollingsworth P."/>
            <person name="Dao Z."/>
            <person name="Luo G."/>
            <person name="Guo H."/>
            <person name="Ma Y."/>
            <person name="Sun W."/>
        </authorList>
    </citation>
    <scope>NUCLEOTIDE SEQUENCE [LARGE SCALE GENOMIC DNA]</scope>
    <source>
        <strain evidence="4">cv. br00</strain>
    </source>
</reference>
<protein>
    <submittedName>
        <fullName evidence="3">Uncharacterized protein</fullName>
    </submittedName>
</protein>
<accession>A0A5N5L6Y7</accession>
<feature type="chain" id="PRO_5024315107" evidence="2">
    <location>
        <begin position="24"/>
        <end position="164"/>
    </location>
</feature>
<evidence type="ECO:0000313" key="3">
    <source>
        <dbReference type="EMBL" id="KAB5537881.1"/>
    </source>
</evidence>
<keyword evidence="2" id="KW-0732">Signal</keyword>
<proteinExistence type="predicted"/>
<gene>
    <name evidence="3" type="ORF">DKX38_015414</name>
</gene>
<feature type="signal peptide" evidence="2">
    <location>
        <begin position="1"/>
        <end position="23"/>
    </location>
</feature>
<sequence length="164" mass="17810">MSRACKLLRFFVFSSLQFGFAEGFGQRTHLPYKSSAFPTRTISIAQASFLFSLANRPENPSPQIPQRRATTSHLPFSPAQPPPIAREPISLTNPSASPLLPCETISHLPSSPLCSSAAHCRQDPSAPKIAGPIELLSLTLCSSVSLTAAPAFHHRRSHHLCNRS</sequence>
<dbReference type="Proteomes" id="UP000326939">
    <property type="component" value="Chromosome 10"/>
</dbReference>
<keyword evidence="4" id="KW-1185">Reference proteome</keyword>
<evidence type="ECO:0000313" key="4">
    <source>
        <dbReference type="Proteomes" id="UP000326939"/>
    </source>
</evidence>